<dbReference type="FunFam" id="1.10.510.10:FF:000585">
    <property type="entry name" value="Probable inactive receptor kinase At1g48480"/>
    <property type="match status" value="1"/>
</dbReference>
<dbReference type="Gene3D" id="3.80.10.10">
    <property type="entry name" value="Ribonuclease Inhibitor"/>
    <property type="match status" value="2"/>
</dbReference>
<feature type="signal peptide" evidence="15">
    <location>
        <begin position="1"/>
        <end position="26"/>
    </location>
</feature>
<keyword evidence="3" id="KW-0433">Leucine-rich repeat</keyword>
<evidence type="ECO:0000256" key="10">
    <source>
        <dbReference type="ARBA" id="ARBA00023136"/>
    </source>
</evidence>
<dbReference type="Pfam" id="PF00069">
    <property type="entry name" value="Pkinase"/>
    <property type="match status" value="1"/>
</dbReference>
<dbReference type="PROSITE" id="PS00107">
    <property type="entry name" value="PROTEIN_KINASE_ATP"/>
    <property type="match status" value="1"/>
</dbReference>
<feature type="binding site" evidence="12">
    <location>
        <position position="394"/>
    </location>
    <ligand>
        <name>ATP</name>
        <dbReference type="ChEBI" id="CHEBI:30616"/>
    </ligand>
</feature>
<evidence type="ECO:0000313" key="17">
    <source>
        <dbReference type="Proteomes" id="UP000504608"/>
    </source>
</evidence>
<feature type="compositionally biased region" description="Basic and acidic residues" evidence="13">
    <location>
        <begin position="650"/>
        <end position="660"/>
    </location>
</feature>
<dbReference type="InterPro" id="IPR050994">
    <property type="entry name" value="At_inactive_RLKs"/>
</dbReference>
<name>A0A6J1KM43_CUCMA</name>
<sequence length="660" mass="71213">MRTQMGTRLLALFLLGFCVLLSTVMPDLGSDRTALLALRSAVGGRTLRLWNVTDQNHCSWPGIQCEDNRVTVLRLPGEALFGQLPTGIFGNLTQLRTLSLRLNALSGPLPSDLSACINLRNLYLQGNEFAGLVPDFLFQLHDLVRLNLASNNFSGEISSGFNNLTRLRTLFLENNRLSGSIPDLKIPMDQFNVSNNQLNGSVPKGLQSFSSRSFSGNSLCGRPLEACVGDLVVPTGEVGDNGGSGHKKKLSGGAIAGIIIGSVLGFVLILVILMLLCRKKSAKQTSSVDLATVKVPEVEVQAVKPVGDIENGGHSDGFTVPATATATATAAATAAAGTVNGNGTGSIKLVFFGNAARVFDLEDLLRASAEVLGKGTFGTAYKAALEVGSVVAVKRLKDVTITEREFREKVEAVGSMDHENLVPLRAYYFSADEKLIVYDYMPMGSLSALLHGNKGAGRTPLSWEIRSGIALGAARGIEYLHSQGPSVSHGNIKSSNILLTKSYDARVSDFGLAHLVGPSSSPNRVVGYRAPEVTDPRKVSHKADVYSFGVLLLELLTGKAPTYSLLNEEGVDLPRWVQSVVREEWTSEVFDLELLRYQNIEEEMVQLLQLAVDCAAQYPDKRPTMSEVTKRIEELRQSSLHEVVNPQPDAARESDDMSSR</sequence>
<keyword evidence="18" id="KW-0418">Kinase</keyword>
<dbReference type="GO" id="GO:0016020">
    <property type="term" value="C:membrane"/>
    <property type="evidence" value="ECO:0007669"/>
    <property type="project" value="UniProtKB-SubCell"/>
</dbReference>
<dbReference type="PANTHER" id="PTHR48010">
    <property type="entry name" value="OS05G0588300 PROTEIN"/>
    <property type="match status" value="1"/>
</dbReference>
<evidence type="ECO:0000256" key="2">
    <source>
        <dbReference type="ARBA" id="ARBA00022553"/>
    </source>
</evidence>
<accession>A0A6J1KM43</accession>
<dbReference type="SUPFAM" id="SSF56112">
    <property type="entry name" value="Protein kinase-like (PK-like)"/>
    <property type="match status" value="1"/>
</dbReference>
<keyword evidence="7 12" id="KW-0547">Nucleotide-binding</keyword>
<gene>
    <name evidence="18" type="primary">LOC111495818</name>
</gene>
<dbReference type="Pfam" id="PF08263">
    <property type="entry name" value="LRRNT_2"/>
    <property type="match status" value="1"/>
</dbReference>
<evidence type="ECO:0000256" key="11">
    <source>
        <dbReference type="ARBA" id="ARBA00023170"/>
    </source>
</evidence>
<evidence type="ECO:0000259" key="16">
    <source>
        <dbReference type="PROSITE" id="PS50011"/>
    </source>
</evidence>
<dbReference type="FunFam" id="3.80.10.10:FF:000234">
    <property type="entry name" value="Probable inactive receptor kinase RLK902"/>
    <property type="match status" value="1"/>
</dbReference>
<dbReference type="CDD" id="cd14066">
    <property type="entry name" value="STKc_IRAK"/>
    <property type="match status" value="1"/>
</dbReference>
<evidence type="ECO:0000313" key="18">
    <source>
        <dbReference type="RefSeq" id="XP_023001780.1"/>
    </source>
</evidence>
<dbReference type="InterPro" id="IPR017441">
    <property type="entry name" value="Protein_kinase_ATP_BS"/>
</dbReference>
<evidence type="ECO:0000256" key="1">
    <source>
        <dbReference type="ARBA" id="ARBA00004370"/>
    </source>
</evidence>
<feature type="region of interest" description="Disordered" evidence="13">
    <location>
        <begin position="638"/>
        <end position="660"/>
    </location>
</feature>
<evidence type="ECO:0000256" key="14">
    <source>
        <dbReference type="SAM" id="Phobius"/>
    </source>
</evidence>
<evidence type="ECO:0000256" key="15">
    <source>
        <dbReference type="SAM" id="SignalP"/>
    </source>
</evidence>
<evidence type="ECO:0000256" key="13">
    <source>
        <dbReference type="SAM" id="MobiDB-lite"/>
    </source>
</evidence>
<dbReference type="Proteomes" id="UP000504608">
    <property type="component" value="Unplaced"/>
</dbReference>
<dbReference type="Gene3D" id="1.10.510.10">
    <property type="entry name" value="Transferase(Phosphotransferase) domain 1"/>
    <property type="match status" value="1"/>
</dbReference>
<evidence type="ECO:0000256" key="7">
    <source>
        <dbReference type="ARBA" id="ARBA00022741"/>
    </source>
</evidence>
<keyword evidence="18" id="KW-0808">Transferase</keyword>
<evidence type="ECO:0000256" key="3">
    <source>
        <dbReference type="ARBA" id="ARBA00022614"/>
    </source>
</evidence>
<dbReference type="KEGG" id="cmax:111495818"/>
<organism evidence="17 18">
    <name type="scientific">Cucurbita maxima</name>
    <name type="common">Pumpkin</name>
    <name type="synonym">Winter squash</name>
    <dbReference type="NCBI Taxonomy" id="3661"/>
    <lineage>
        <taxon>Eukaryota</taxon>
        <taxon>Viridiplantae</taxon>
        <taxon>Streptophyta</taxon>
        <taxon>Embryophyta</taxon>
        <taxon>Tracheophyta</taxon>
        <taxon>Spermatophyta</taxon>
        <taxon>Magnoliopsida</taxon>
        <taxon>eudicotyledons</taxon>
        <taxon>Gunneridae</taxon>
        <taxon>Pentapetalae</taxon>
        <taxon>rosids</taxon>
        <taxon>fabids</taxon>
        <taxon>Cucurbitales</taxon>
        <taxon>Cucurbitaceae</taxon>
        <taxon>Cucurbiteae</taxon>
        <taxon>Cucurbita</taxon>
    </lineage>
</organism>
<keyword evidence="17" id="KW-1185">Reference proteome</keyword>
<dbReference type="RefSeq" id="XP_023001780.1">
    <property type="nucleotide sequence ID" value="XM_023146012.1"/>
</dbReference>
<dbReference type="SUPFAM" id="SSF52058">
    <property type="entry name" value="L domain-like"/>
    <property type="match status" value="1"/>
</dbReference>
<evidence type="ECO:0000256" key="9">
    <source>
        <dbReference type="ARBA" id="ARBA00022989"/>
    </source>
</evidence>
<dbReference type="Gene3D" id="3.30.200.20">
    <property type="entry name" value="Phosphorylase Kinase, domain 1"/>
    <property type="match status" value="1"/>
</dbReference>
<dbReference type="InterPro" id="IPR000719">
    <property type="entry name" value="Prot_kinase_dom"/>
</dbReference>
<keyword evidence="5 15" id="KW-0732">Signal</keyword>
<reference evidence="18" key="1">
    <citation type="submission" date="2025-08" db="UniProtKB">
        <authorList>
            <consortium name="RefSeq"/>
        </authorList>
    </citation>
    <scope>IDENTIFICATION</scope>
    <source>
        <tissue evidence="18">Young leaves</tissue>
    </source>
</reference>
<evidence type="ECO:0000256" key="4">
    <source>
        <dbReference type="ARBA" id="ARBA00022692"/>
    </source>
</evidence>
<keyword evidence="11 18" id="KW-0675">Receptor</keyword>
<keyword evidence="10 14" id="KW-0472">Membrane</keyword>
<dbReference type="GO" id="GO:0004672">
    <property type="term" value="F:protein kinase activity"/>
    <property type="evidence" value="ECO:0007669"/>
    <property type="project" value="InterPro"/>
</dbReference>
<dbReference type="InterPro" id="IPR011009">
    <property type="entry name" value="Kinase-like_dom_sf"/>
</dbReference>
<dbReference type="InterPro" id="IPR001611">
    <property type="entry name" value="Leu-rich_rpt"/>
</dbReference>
<keyword evidence="8 12" id="KW-0067">ATP-binding</keyword>
<dbReference type="InterPro" id="IPR032675">
    <property type="entry name" value="LRR_dom_sf"/>
</dbReference>
<dbReference type="GO" id="GO:0005524">
    <property type="term" value="F:ATP binding"/>
    <property type="evidence" value="ECO:0007669"/>
    <property type="project" value="UniProtKB-UniRule"/>
</dbReference>
<keyword evidence="6" id="KW-0677">Repeat</keyword>
<dbReference type="OrthoDB" id="652551at2759"/>
<feature type="domain" description="Protein kinase" evidence="16">
    <location>
        <begin position="366"/>
        <end position="644"/>
    </location>
</feature>
<keyword evidence="4 14" id="KW-0812">Transmembrane</keyword>
<feature type="transmembrane region" description="Helical" evidence="14">
    <location>
        <begin position="254"/>
        <end position="277"/>
    </location>
</feature>
<proteinExistence type="predicted"/>
<dbReference type="Pfam" id="PF13855">
    <property type="entry name" value="LRR_8"/>
    <property type="match status" value="1"/>
</dbReference>
<keyword evidence="2" id="KW-0597">Phosphoprotein</keyword>
<dbReference type="PROSITE" id="PS50011">
    <property type="entry name" value="PROTEIN_KINASE_DOM"/>
    <property type="match status" value="1"/>
</dbReference>
<dbReference type="AlphaFoldDB" id="A0A6J1KM43"/>
<dbReference type="PANTHER" id="PTHR48010:SF76">
    <property type="entry name" value="INACTIVE RECEPTOR KINASE RLK902-RELATED"/>
    <property type="match status" value="1"/>
</dbReference>
<dbReference type="GeneID" id="111495818"/>
<evidence type="ECO:0000256" key="5">
    <source>
        <dbReference type="ARBA" id="ARBA00022729"/>
    </source>
</evidence>
<evidence type="ECO:0000256" key="12">
    <source>
        <dbReference type="PROSITE-ProRule" id="PRU10141"/>
    </source>
</evidence>
<dbReference type="FunFam" id="3.30.200.20:FF:000307">
    <property type="entry name" value="pollen receptor-like kinase 1"/>
    <property type="match status" value="1"/>
</dbReference>
<comment type="subcellular location">
    <subcellularLocation>
        <location evidence="1">Membrane</location>
    </subcellularLocation>
</comment>
<evidence type="ECO:0000256" key="6">
    <source>
        <dbReference type="ARBA" id="ARBA00022737"/>
    </source>
</evidence>
<protein>
    <submittedName>
        <fullName evidence="18">Probable inactive receptor kinase At1g48480</fullName>
    </submittedName>
</protein>
<keyword evidence="9 14" id="KW-1133">Transmembrane helix</keyword>
<dbReference type="InterPro" id="IPR013210">
    <property type="entry name" value="LRR_N_plant-typ"/>
</dbReference>
<evidence type="ECO:0000256" key="8">
    <source>
        <dbReference type="ARBA" id="ARBA00022840"/>
    </source>
</evidence>
<feature type="chain" id="PRO_5026910929" evidence="15">
    <location>
        <begin position="27"/>
        <end position="660"/>
    </location>
</feature>